<gene>
    <name evidence="2" type="ORF">PISMIDRAFT_637194</name>
</gene>
<sequence length="342" mass="39191">MKHNASLQVSFTTLLSSQPSPETSLAHTESKDPKFFRAFRVPDPEDVMRFVGRKGKVVDETFLVCQWMQGSHVRMFKNGQVAHRVWNGDDFARQFKKTLVEQLRTKGIIGCTMTGAAKFAEDARAASPDVSLVEEVLENRVVTAQLNKTASQNDSRWGPQDYPQPKPIDVRRWLTRDRDKKIDKFIATAVLMHREFKPDDPTRKLIHWRGGGTYKVLDRGREKWRSISFDTQKLGTDPVIEVQLISKSFKVSSVAPYYWESPLLREYTSRDVFDLLVAKKFNRYMYNGAGCGCLTWTTALVRLLEEEGVLPTGSEREFLLKVNEARADARYWVPEEPGAGFY</sequence>
<name>A0A0D0A2P1_9AGAM</name>
<feature type="domain" description="DUF7770" evidence="1">
    <location>
        <begin position="223"/>
        <end position="323"/>
    </location>
</feature>
<accession>A0A0D0A2P1</accession>
<reference evidence="2 3" key="1">
    <citation type="submission" date="2014-04" db="EMBL/GenBank/DDBJ databases">
        <authorList>
            <consortium name="DOE Joint Genome Institute"/>
            <person name="Kuo A."/>
            <person name="Kohler A."/>
            <person name="Costa M.D."/>
            <person name="Nagy L.G."/>
            <person name="Floudas D."/>
            <person name="Copeland A."/>
            <person name="Barry K.W."/>
            <person name="Cichocki N."/>
            <person name="Veneault-Fourrey C."/>
            <person name="LaButti K."/>
            <person name="Lindquist E.A."/>
            <person name="Lipzen A."/>
            <person name="Lundell T."/>
            <person name="Morin E."/>
            <person name="Murat C."/>
            <person name="Sun H."/>
            <person name="Tunlid A."/>
            <person name="Henrissat B."/>
            <person name="Grigoriev I.V."/>
            <person name="Hibbett D.S."/>
            <person name="Martin F."/>
            <person name="Nordberg H.P."/>
            <person name="Cantor M.N."/>
            <person name="Hua S.X."/>
        </authorList>
    </citation>
    <scope>NUCLEOTIDE SEQUENCE [LARGE SCALE GENOMIC DNA]</scope>
    <source>
        <strain evidence="2 3">441</strain>
    </source>
</reference>
<dbReference type="EMBL" id="KN833702">
    <property type="protein sequence ID" value="KIK26338.1"/>
    <property type="molecule type" value="Genomic_DNA"/>
</dbReference>
<evidence type="ECO:0000313" key="2">
    <source>
        <dbReference type="EMBL" id="KIK26338.1"/>
    </source>
</evidence>
<proteinExistence type="predicted"/>
<dbReference type="OrthoDB" id="2641710at2759"/>
<dbReference type="AlphaFoldDB" id="A0A0D0A2P1"/>
<dbReference type="Pfam" id="PF24968">
    <property type="entry name" value="DUF7770"/>
    <property type="match status" value="1"/>
</dbReference>
<reference evidence="3" key="2">
    <citation type="submission" date="2015-01" db="EMBL/GenBank/DDBJ databases">
        <title>Evolutionary Origins and Diversification of the Mycorrhizal Mutualists.</title>
        <authorList>
            <consortium name="DOE Joint Genome Institute"/>
            <consortium name="Mycorrhizal Genomics Consortium"/>
            <person name="Kohler A."/>
            <person name="Kuo A."/>
            <person name="Nagy L.G."/>
            <person name="Floudas D."/>
            <person name="Copeland A."/>
            <person name="Barry K.W."/>
            <person name="Cichocki N."/>
            <person name="Veneault-Fourrey C."/>
            <person name="LaButti K."/>
            <person name="Lindquist E.A."/>
            <person name="Lipzen A."/>
            <person name="Lundell T."/>
            <person name="Morin E."/>
            <person name="Murat C."/>
            <person name="Riley R."/>
            <person name="Ohm R."/>
            <person name="Sun H."/>
            <person name="Tunlid A."/>
            <person name="Henrissat B."/>
            <person name="Grigoriev I.V."/>
            <person name="Hibbett D.S."/>
            <person name="Martin F."/>
        </authorList>
    </citation>
    <scope>NUCLEOTIDE SEQUENCE [LARGE SCALE GENOMIC DNA]</scope>
    <source>
        <strain evidence="3">441</strain>
    </source>
</reference>
<dbReference type="InterPro" id="IPR056672">
    <property type="entry name" value="DUF7770"/>
</dbReference>
<evidence type="ECO:0000313" key="3">
    <source>
        <dbReference type="Proteomes" id="UP000054018"/>
    </source>
</evidence>
<evidence type="ECO:0000259" key="1">
    <source>
        <dbReference type="Pfam" id="PF24968"/>
    </source>
</evidence>
<dbReference type="HOGENOM" id="CLU_811619_0_0_1"/>
<dbReference type="Proteomes" id="UP000054018">
    <property type="component" value="Unassembled WGS sequence"/>
</dbReference>
<dbReference type="STRING" id="765257.A0A0D0A2P1"/>
<keyword evidence="3" id="KW-1185">Reference proteome</keyword>
<organism evidence="2 3">
    <name type="scientific">Pisolithus microcarpus 441</name>
    <dbReference type="NCBI Taxonomy" id="765257"/>
    <lineage>
        <taxon>Eukaryota</taxon>
        <taxon>Fungi</taxon>
        <taxon>Dikarya</taxon>
        <taxon>Basidiomycota</taxon>
        <taxon>Agaricomycotina</taxon>
        <taxon>Agaricomycetes</taxon>
        <taxon>Agaricomycetidae</taxon>
        <taxon>Boletales</taxon>
        <taxon>Sclerodermatineae</taxon>
        <taxon>Pisolithaceae</taxon>
        <taxon>Pisolithus</taxon>
    </lineage>
</organism>
<protein>
    <recommendedName>
        <fullName evidence="1">DUF7770 domain-containing protein</fullName>
    </recommendedName>
</protein>